<feature type="region of interest" description="Disordered" evidence="1">
    <location>
        <begin position="233"/>
        <end position="276"/>
    </location>
</feature>
<evidence type="ECO:0000256" key="2">
    <source>
        <dbReference type="SAM" id="Phobius"/>
    </source>
</evidence>
<dbReference type="VEuPathDB" id="VectorBase:GMOY010279"/>
<keyword evidence="2" id="KW-1133">Transmembrane helix</keyword>
<evidence type="ECO:0000256" key="1">
    <source>
        <dbReference type="SAM" id="MobiDB-lite"/>
    </source>
</evidence>
<dbReference type="STRING" id="37546.A0A1B0GAE4"/>
<evidence type="ECO:0000313" key="3">
    <source>
        <dbReference type="EnsemblMetazoa" id="GMOY010279-PA"/>
    </source>
</evidence>
<protein>
    <submittedName>
        <fullName evidence="3">Uncharacterized protein</fullName>
    </submittedName>
</protein>
<feature type="compositionally biased region" description="Basic and acidic residues" evidence="1">
    <location>
        <begin position="254"/>
        <end position="276"/>
    </location>
</feature>
<name>A0A1B0GAE4_GLOMM</name>
<dbReference type="EnsemblMetazoa" id="GMOY010279-RA">
    <property type="protein sequence ID" value="GMOY010279-PA"/>
    <property type="gene ID" value="GMOY010279"/>
</dbReference>
<dbReference type="PhylomeDB" id="A0A1B0GAE4"/>
<keyword evidence="2" id="KW-0472">Membrane</keyword>
<keyword evidence="2" id="KW-0812">Transmembrane</keyword>
<feature type="compositionally biased region" description="Basic and acidic residues" evidence="1">
    <location>
        <begin position="233"/>
        <end position="247"/>
    </location>
</feature>
<feature type="transmembrane region" description="Helical" evidence="2">
    <location>
        <begin position="142"/>
        <end position="165"/>
    </location>
</feature>
<dbReference type="AlphaFoldDB" id="A0A1B0GAE4"/>
<keyword evidence="4" id="KW-1185">Reference proteome</keyword>
<evidence type="ECO:0000313" key="4">
    <source>
        <dbReference type="Proteomes" id="UP000092444"/>
    </source>
</evidence>
<organism evidence="3 4">
    <name type="scientific">Glossina morsitans morsitans</name>
    <name type="common">Savannah tsetse fly</name>
    <dbReference type="NCBI Taxonomy" id="37546"/>
    <lineage>
        <taxon>Eukaryota</taxon>
        <taxon>Metazoa</taxon>
        <taxon>Ecdysozoa</taxon>
        <taxon>Arthropoda</taxon>
        <taxon>Hexapoda</taxon>
        <taxon>Insecta</taxon>
        <taxon>Pterygota</taxon>
        <taxon>Neoptera</taxon>
        <taxon>Endopterygota</taxon>
        <taxon>Diptera</taxon>
        <taxon>Brachycera</taxon>
        <taxon>Muscomorpha</taxon>
        <taxon>Hippoboscoidea</taxon>
        <taxon>Glossinidae</taxon>
        <taxon>Glossina</taxon>
    </lineage>
</organism>
<dbReference type="EMBL" id="CCAG010011418">
    <property type="status" value="NOT_ANNOTATED_CDS"/>
    <property type="molecule type" value="Genomic_DNA"/>
</dbReference>
<reference evidence="3" key="1">
    <citation type="submission" date="2020-05" db="UniProtKB">
        <authorList>
            <consortium name="EnsemblMetazoa"/>
        </authorList>
    </citation>
    <scope>IDENTIFICATION</scope>
    <source>
        <strain evidence="3">Yale</strain>
    </source>
</reference>
<dbReference type="Proteomes" id="UP000092444">
    <property type="component" value="Unassembled WGS sequence"/>
</dbReference>
<feature type="transmembrane region" description="Helical" evidence="2">
    <location>
        <begin position="81"/>
        <end position="103"/>
    </location>
</feature>
<sequence length="276" mass="29771">MLGNLQVDYVQIYQKKHTAFNTRTSHIMPSCGGPVYQPTTVSYEPRTTGNGVGGGLGFLAPASSLGVNSPLRLLRKPRSQLALLVFALLSLSAGLAMLASGAADWVESQGYMKSKLDKPVGNTNISSEHETHLEVINPCPDIPLGMLLGGVFLICLGLVGLGIYLKVADWRRNCVCPCSCSLFDKKQSLARQLQCQSGNGGCGQGVMALNPSTDPLVSHTQYAPVSELPSLRAEDEERRNLMPDNKDCLSSAEESDRMLEPDPRIVLRPMGRVEDA</sequence>
<proteinExistence type="predicted"/>
<accession>A0A1B0GAE4</accession>